<sequence>MRFVVVGQGQPELPVDLRRVRRVRLRQDGQQSAHRVDEPADLIAGESSRGLAVLANLGEPDLRGDAFGLDLTAPGGDEGRVAAGLGDGTVLGELAIAFGDHAPQSLGLHVLPRLRVLHRGQRVLDQRCGEGLGEPVVDRVLEVRLAQVDVERVVDLVREGVLIRVPAAVVRLVVGPIPLHTPTTTLVEQKALERVAVVRTDDLAAGRGRAAFAQAFLNTLEPRR</sequence>
<evidence type="ECO:0000313" key="2">
    <source>
        <dbReference type="Proteomes" id="UP001156398"/>
    </source>
</evidence>
<gene>
    <name evidence="1" type="ORF">POF43_015150</name>
</gene>
<reference evidence="1 2" key="1">
    <citation type="submission" date="2023-05" db="EMBL/GenBank/DDBJ databases">
        <title>Streptantibioticus silvisoli sp. nov., acidotolerant actinomycetes 1 from pine litter.</title>
        <authorList>
            <person name="Swiecimska M."/>
            <person name="Golinska P."/>
            <person name="Sangal V."/>
            <person name="Wachnowicz B."/>
            <person name="Goodfellow M."/>
        </authorList>
    </citation>
    <scope>NUCLEOTIDE SEQUENCE [LARGE SCALE GENOMIC DNA]</scope>
    <source>
        <strain evidence="1 2">SL54</strain>
    </source>
</reference>
<protein>
    <submittedName>
        <fullName evidence="1">Uncharacterized protein</fullName>
    </submittedName>
</protein>
<dbReference type="Proteomes" id="UP001156398">
    <property type="component" value="Unassembled WGS sequence"/>
</dbReference>
<name>A0ABT6VZW7_9ACTN</name>
<dbReference type="RefSeq" id="WP_271325658.1">
    <property type="nucleotide sequence ID" value="NZ_JAAGKO020000020.1"/>
</dbReference>
<evidence type="ECO:0000313" key="1">
    <source>
        <dbReference type="EMBL" id="MDI5964036.1"/>
    </source>
</evidence>
<proteinExistence type="predicted"/>
<keyword evidence="2" id="KW-1185">Reference proteome</keyword>
<accession>A0ABT6VZW7</accession>
<comment type="caution">
    <text evidence="1">The sequence shown here is derived from an EMBL/GenBank/DDBJ whole genome shotgun (WGS) entry which is preliminary data.</text>
</comment>
<organism evidence="1 2">
    <name type="scientific">Streptantibioticus silvisoli</name>
    <dbReference type="NCBI Taxonomy" id="2705255"/>
    <lineage>
        <taxon>Bacteria</taxon>
        <taxon>Bacillati</taxon>
        <taxon>Actinomycetota</taxon>
        <taxon>Actinomycetes</taxon>
        <taxon>Kitasatosporales</taxon>
        <taxon>Streptomycetaceae</taxon>
        <taxon>Streptantibioticus</taxon>
    </lineage>
</organism>
<dbReference type="EMBL" id="JAAGKO020000020">
    <property type="protein sequence ID" value="MDI5964036.1"/>
    <property type="molecule type" value="Genomic_DNA"/>
</dbReference>